<dbReference type="Proteomes" id="UP000186657">
    <property type="component" value="Unassembled WGS sequence"/>
</dbReference>
<accession>A0A1U7N1Q2</accession>
<gene>
    <name evidence="2" type="ORF">BJP37_13580</name>
</gene>
<feature type="compositionally biased region" description="Low complexity" evidence="1">
    <location>
        <begin position="1"/>
        <end position="10"/>
    </location>
</feature>
<sequence>MITLGSRESGIGSGESGAGNSGSGNSGSGNSRKSIRGVFDVMINFIGNREQGAGSSGSGNREEGIVGNQYEQFLML</sequence>
<protein>
    <submittedName>
        <fullName evidence="2">Uncharacterized protein</fullName>
    </submittedName>
</protein>
<proteinExistence type="predicted"/>
<comment type="caution">
    <text evidence="2">The sequence shown here is derived from an EMBL/GenBank/DDBJ whole genome shotgun (WGS) entry which is preliminary data.</text>
</comment>
<evidence type="ECO:0000313" key="3">
    <source>
        <dbReference type="Proteomes" id="UP000186657"/>
    </source>
</evidence>
<dbReference type="AlphaFoldDB" id="A0A1U7N1Q2"/>
<organism evidence="2 3">
    <name type="scientific">Moorena bouillonii PNG</name>
    <dbReference type="NCBI Taxonomy" id="568701"/>
    <lineage>
        <taxon>Bacteria</taxon>
        <taxon>Bacillati</taxon>
        <taxon>Cyanobacteriota</taxon>
        <taxon>Cyanophyceae</taxon>
        <taxon>Coleofasciculales</taxon>
        <taxon>Coleofasciculaceae</taxon>
        <taxon>Moorena</taxon>
    </lineage>
</organism>
<name>A0A1U7N1Q2_9CYAN</name>
<reference evidence="2 3" key="1">
    <citation type="submission" date="2016-10" db="EMBL/GenBank/DDBJ databases">
        <title>Comparative genomics uncovers the prolific and rare metabolic potential of the cyanobacterial genus Moorea.</title>
        <authorList>
            <person name="Leao T."/>
            <person name="Castelao G."/>
            <person name="Korobeynikov A."/>
            <person name="Monroe E.A."/>
            <person name="Podell S."/>
            <person name="Glukhov E."/>
            <person name="Allen E."/>
            <person name="Gerwick W.H."/>
            <person name="Gerwick L."/>
        </authorList>
    </citation>
    <scope>NUCLEOTIDE SEQUENCE [LARGE SCALE GENOMIC DNA]</scope>
    <source>
        <strain evidence="2 3">PNG5-198</strain>
    </source>
</reference>
<dbReference type="EMBL" id="MKZS01000001">
    <property type="protein sequence ID" value="OLT59895.1"/>
    <property type="molecule type" value="Genomic_DNA"/>
</dbReference>
<feature type="compositionally biased region" description="Gly residues" evidence="1">
    <location>
        <begin position="11"/>
        <end position="27"/>
    </location>
</feature>
<keyword evidence="3" id="KW-1185">Reference proteome</keyword>
<evidence type="ECO:0000256" key="1">
    <source>
        <dbReference type="SAM" id="MobiDB-lite"/>
    </source>
</evidence>
<evidence type="ECO:0000313" key="2">
    <source>
        <dbReference type="EMBL" id="OLT59895.1"/>
    </source>
</evidence>
<feature type="region of interest" description="Disordered" evidence="1">
    <location>
        <begin position="1"/>
        <end position="33"/>
    </location>
</feature>